<protein>
    <submittedName>
        <fullName evidence="1">Uncharacterized protein</fullName>
    </submittedName>
</protein>
<proteinExistence type="predicted"/>
<name>A0AAV4ZXD7_9AGAM</name>
<sequence length="177" mass="19810">MGGCVKKFQEVLLAIETIHSFFRGLYTEGLVLGYEAVSVGTLPAMKFRTRYFSRRSGDVSDAIAIPRSMDPSGNLTRRLQQLPGFKFTLENLVEYDRRTLKNDGDSSDINNSYTVIESVSPKYVCRGLLVELDVSFVLVNTRGRKRMIPSFKKLTILGDGCVLMSPKEPRTTTDVDA</sequence>
<dbReference type="Proteomes" id="UP001050691">
    <property type="component" value="Unassembled WGS sequence"/>
</dbReference>
<gene>
    <name evidence="1" type="ORF">Clacol_000915</name>
</gene>
<accession>A0AAV4ZXD7</accession>
<evidence type="ECO:0000313" key="2">
    <source>
        <dbReference type="Proteomes" id="UP001050691"/>
    </source>
</evidence>
<evidence type="ECO:0000313" key="1">
    <source>
        <dbReference type="EMBL" id="GJJ06719.1"/>
    </source>
</evidence>
<comment type="caution">
    <text evidence="1">The sequence shown here is derived from an EMBL/GenBank/DDBJ whole genome shotgun (WGS) entry which is preliminary data.</text>
</comment>
<organism evidence="1 2">
    <name type="scientific">Clathrus columnatus</name>
    <dbReference type="NCBI Taxonomy" id="1419009"/>
    <lineage>
        <taxon>Eukaryota</taxon>
        <taxon>Fungi</taxon>
        <taxon>Dikarya</taxon>
        <taxon>Basidiomycota</taxon>
        <taxon>Agaricomycotina</taxon>
        <taxon>Agaricomycetes</taxon>
        <taxon>Phallomycetidae</taxon>
        <taxon>Phallales</taxon>
        <taxon>Clathraceae</taxon>
        <taxon>Clathrus</taxon>
    </lineage>
</organism>
<reference evidence="1" key="1">
    <citation type="submission" date="2021-10" db="EMBL/GenBank/DDBJ databases">
        <title>De novo Genome Assembly of Clathrus columnatus (Basidiomycota, Fungi) Using Illumina and Nanopore Sequence Data.</title>
        <authorList>
            <person name="Ogiso-Tanaka E."/>
            <person name="Itagaki H."/>
            <person name="Hosoya T."/>
            <person name="Hosaka K."/>
        </authorList>
    </citation>
    <scope>NUCLEOTIDE SEQUENCE</scope>
    <source>
        <strain evidence="1">MO-923</strain>
    </source>
</reference>
<dbReference type="AlphaFoldDB" id="A0AAV4ZXD7"/>
<keyword evidence="2" id="KW-1185">Reference proteome</keyword>
<dbReference type="EMBL" id="BPWL01000001">
    <property type="protein sequence ID" value="GJJ06719.1"/>
    <property type="molecule type" value="Genomic_DNA"/>
</dbReference>